<dbReference type="Proteomes" id="UP001328107">
    <property type="component" value="Unassembled WGS sequence"/>
</dbReference>
<keyword evidence="3" id="KW-1185">Reference proteome</keyword>
<dbReference type="GO" id="GO:0042765">
    <property type="term" value="C:GPI-anchor transamidase complex"/>
    <property type="evidence" value="ECO:0007669"/>
    <property type="project" value="InterPro"/>
</dbReference>
<dbReference type="GO" id="GO:0016255">
    <property type="term" value="P:attachment of GPI anchor to protein"/>
    <property type="evidence" value="ECO:0007669"/>
    <property type="project" value="InterPro"/>
</dbReference>
<proteinExistence type="predicted"/>
<sequence>SVEMLPLLLLLSHILLIRSESFTEQLSVSRLPSGNMAAQFHFEVSDVAKELSDHSYFFPPILTELVKKYSLSELSLTLGQGNWQPSTWGLPPQPSAPQGATIGAWFEGAQNETEVDHRWNHLVNALNGLFCTSLSAMHPAFTSTLGENPRGIHWKTERRSRRYGAIAEETVCTENLTPWRKLLPCKRSGLVTLMNPLKMYDSLYHSIGFNFFLQCDSQKCADPKWKLSLDAIVVFDFKARDRSLGFSFELFFGRSMDGKCEVADKSSFIYNDDYYTPSFERVASETYKEGDSTFHLFDMKKSSNNEVVRYSTPRSIDTRLPPPSIEVDAAMLGSEASLSGILEYGITRGSGESPLTASFLLLVPWYAQLHYATLQMKCRVKGKEYEGVLHRTFIPSISRKRPASINYHFQLRPHAKCTVSVKFTRAFMKMSEYPSDANHGKYIPPAVVHIVDPDHRSKFGVQSGGVSLFSSPLLLTLPVPDFSMPFNVEAFVCVLISLCFSPILELSAYVMLPVGTVKPRPSKAKRLFRGFLYIVTGLCVYAEMNQVSPAQIMRYGRAAVKIVFNATIEAVTPLSHQITG</sequence>
<dbReference type="InterPro" id="IPR007245">
    <property type="entry name" value="PIG-T"/>
</dbReference>
<protein>
    <submittedName>
        <fullName evidence="2">Uncharacterized protein</fullName>
    </submittedName>
</protein>
<keyword evidence="1" id="KW-0732">Signal</keyword>
<feature type="signal peptide" evidence="1">
    <location>
        <begin position="1"/>
        <end position="19"/>
    </location>
</feature>
<dbReference type="AlphaFoldDB" id="A0AAN5CGR0"/>
<evidence type="ECO:0000313" key="3">
    <source>
        <dbReference type="Proteomes" id="UP001328107"/>
    </source>
</evidence>
<feature type="chain" id="PRO_5043025900" evidence="1">
    <location>
        <begin position="20"/>
        <end position="580"/>
    </location>
</feature>
<comment type="caution">
    <text evidence="2">The sequence shown here is derived from an EMBL/GenBank/DDBJ whole genome shotgun (WGS) entry which is preliminary data.</text>
</comment>
<reference evidence="3" key="1">
    <citation type="submission" date="2022-10" db="EMBL/GenBank/DDBJ databases">
        <title>Genome assembly of Pristionchus species.</title>
        <authorList>
            <person name="Yoshida K."/>
            <person name="Sommer R.J."/>
        </authorList>
    </citation>
    <scope>NUCLEOTIDE SEQUENCE [LARGE SCALE GENOMIC DNA]</scope>
    <source>
        <strain evidence="3">RS5460</strain>
    </source>
</reference>
<dbReference type="PANTHER" id="PTHR12959">
    <property type="entry name" value="GPI TRANSAMIDASE COMPONENT PIG-T-RELATED"/>
    <property type="match status" value="1"/>
</dbReference>
<evidence type="ECO:0000256" key="1">
    <source>
        <dbReference type="SAM" id="SignalP"/>
    </source>
</evidence>
<name>A0AAN5CGR0_9BILA</name>
<dbReference type="PANTHER" id="PTHR12959:SF11">
    <property type="entry name" value="GPI TRANSAMIDASE COMPONENT PIG-T"/>
    <property type="match status" value="1"/>
</dbReference>
<dbReference type="Pfam" id="PF04113">
    <property type="entry name" value="Gpi16"/>
    <property type="match status" value="2"/>
</dbReference>
<evidence type="ECO:0000313" key="2">
    <source>
        <dbReference type="EMBL" id="GMR41991.1"/>
    </source>
</evidence>
<accession>A0AAN5CGR0</accession>
<organism evidence="2 3">
    <name type="scientific">Pristionchus mayeri</name>
    <dbReference type="NCBI Taxonomy" id="1317129"/>
    <lineage>
        <taxon>Eukaryota</taxon>
        <taxon>Metazoa</taxon>
        <taxon>Ecdysozoa</taxon>
        <taxon>Nematoda</taxon>
        <taxon>Chromadorea</taxon>
        <taxon>Rhabditida</taxon>
        <taxon>Rhabditina</taxon>
        <taxon>Diplogasteromorpha</taxon>
        <taxon>Diplogasteroidea</taxon>
        <taxon>Neodiplogasteridae</taxon>
        <taxon>Pristionchus</taxon>
    </lineage>
</organism>
<dbReference type="EMBL" id="BTRK01000003">
    <property type="protein sequence ID" value="GMR41991.1"/>
    <property type="molecule type" value="Genomic_DNA"/>
</dbReference>
<gene>
    <name evidence="2" type="ORF">PMAYCL1PPCAC_12186</name>
</gene>
<feature type="non-terminal residue" evidence="2">
    <location>
        <position position="1"/>
    </location>
</feature>